<accession>A0A1M4UXF7</accession>
<dbReference type="GO" id="GO:0003700">
    <property type="term" value="F:DNA-binding transcription factor activity"/>
    <property type="evidence" value="ECO:0007669"/>
    <property type="project" value="InterPro"/>
</dbReference>
<gene>
    <name evidence="2" type="ORF">SAMN02746064_00850</name>
</gene>
<dbReference type="InterPro" id="IPR047640">
    <property type="entry name" value="RpiR-like"/>
</dbReference>
<dbReference type="InterPro" id="IPR046348">
    <property type="entry name" value="SIS_dom_sf"/>
</dbReference>
<reference evidence="2 3" key="1">
    <citation type="submission" date="2016-11" db="EMBL/GenBank/DDBJ databases">
        <authorList>
            <person name="Jaros S."/>
            <person name="Januszkiewicz K."/>
            <person name="Wedrychowicz H."/>
        </authorList>
    </citation>
    <scope>NUCLEOTIDE SEQUENCE [LARGE SCALE GENOMIC DNA]</scope>
    <source>
        <strain evidence="2 3">DSM 14828</strain>
    </source>
</reference>
<dbReference type="SUPFAM" id="SSF46689">
    <property type="entry name" value="Homeodomain-like"/>
    <property type="match status" value="1"/>
</dbReference>
<dbReference type="AlphaFoldDB" id="A0A1M4UXF7"/>
<dbReference type="GO" id="GO:0003677">
    <property type="term" value="F:DNA binding"/>
    <property type="evidence" value="ECO:0007669"/>
    <property type="project" value="InterPro"/>
</dbReference>
<dbReference type="PANTHER" id="PTHR30514">
    <property type="entry name" value="GLUCOKINASE"/>
    <property type="match status" value="1"/>
</dbReference>
<dbReference type="Proteomes" id="UP000184251">
    <property type="component" value="Unassembled WGS sequence"/>
</dbReference>
<dbReference type="Pfam" id="PF01380">
    <property type="entry name" value="SIS"/>
    <property type="match status" value="1"/>
</dbReference>
<dbReference type="GO" id="GO:0097367">
    <property type="term" value="F:carbohydrate derivative binding"/>
    <property type="evidence" value="ECO:0007669"/>
    <property type="project" value="InterPro"/>
</dbReference>
<proteinExistence type="predicted"/>
<feature type="domain" description="SIS" evidence="1">
    <location>
        <begin position="101"/>
        <end position="200"/>
    </location>
</feature>
<dbReference type="PANTHER" id="PTHR30514:SF1">
    <property type="entry name" value="HTH-TYPE TRANSCRIPTIONAL REGULATOR HEXR-RELATED"/>
    <property type="match status" value="1"/>
</dbReference>
<sequence length="237" mass="27675">MIHIDFKALNALEQEIHNKLKEHSKNFDTIKITEAAKLCECSISKISKFVKKLGFVNYKQYMDFLHGREMSSFNKSDELNRVQKFIEDFDENKVNELIALIENHDKIVIFGYGPSLICAQYFEYRLRTCTNKVIVAVSDEISISSMANESDLVLLLTVTGTFNTFENIYETAKLKGAKVAILLEEYNANLFDQCDRIFWLSKYNQPNELLPYEKSRTIFFIFLEEVVQKLMYKNKSH</sequence>
<dbReference type="InterPro" id="IPR001347">
    <property type="entry name" value="SIS_dom"/>
</dbReference>
<organism evidence="2 3">
    <name type="scientific">Alkalibacter saccharofermentans DSM 14828</name>
    <dbReference type="NCBI Taxonomy" id="1120975"/>
    <lineage>
        <taxon>Bacteria</taxon>
        <taxon>Bacillati</taxon>
        <taxon>Bacillota</taxon>
        <taxon>Clostridia</taxon>
        <taxon>Eubacteriales</taxon>
        <taxon>Eubacteriaceae</taxon>
        <taxon>Alkalibacter</taxon>
    </lineage>
</organism>
<protein>
    <submittedName>
        <fullName evidence="2">Transcriptional regulator, RpiR family</fullName>
    </submittedName>
</protein>
<dbReference type="SUPFAM" id="SSF53697">
    <property type="entry name" value="SIS domain"/>
    <property type="match status" value="1"/>
</dbReference>
<keyword evidence="3" id="KW-1185">Reference proteome</keyword>
<dbReference type="InterPro" id="IPR009057">
    <property type="entry name" value="Homeodomain-like_sf"/>
</dbReference>
<dbReference type="STRING" id="1120975.SAMN02746064_00850"/>
<evidence type="ECO:0000313" key="3">
    <source>
        <dbReference type="Proteomes" id="UP000184251"/>
    </source>
</evidence>
<dbReference type="Gene3D" id="3.40.50.10490">
    <property type="entry name" value="Glucose-6-phosphate isomerase like protein, domain 1"/>
    <property type="match status" value="1"/>
</dbReference>
<evidence type="ECO:0000313" key="2">
    <source>
        <dbReference type="EMBL" id="SHE61330.1"/>
    </source>
</evidence>
<dbReference type="OrthoDB" id="63027at2"/>
<dbReference type="GO" id="GO:1901135">
    <property type="term" value="P:carbohydrate derivative metabolic process"/>
    <property type="evidence" value="ECO:0007669"/>
    <property type="project" value="InterPro"/>
</dbReference>
<evidence type="ECO:0000259" key="1">
    <source>
        <dbReference type="Pfam" id="PF01380"/>
    </source>
</evidence>
<dbReference type="InterPro" id="IPR036388">
    <property type="entry name" value="WH-like_DNA-bd_sf"/>
</dbReference>
<dbReference type="Gene3D" id="1.10.10.10">
    <property type="entry name" value="Winged helix-like DNA-binding domain superfamily/Winged helix DNA-binding domain"/>
    <property type="match status" value="1"/>
</dbReference>
<dbReference type="EMBL" id="FQTU01000004">
    <property type="protein sequence ID" value="SHE61330.1"/>
    <property type="molecule type" value="Genomic_DNA"/>
</dbReference>
<name>A0A1M4UXF7_9FIRM</name>
<dbReference type="RefSeq" id="WP_073269839.1">
    <property type="nucleotide sequence ID" value="NZ_FQTU01000004.1"/>
</dbReference>